<feature type="domain" description="Trimeric autotransporter adhesin YadA-like head" evidence="2">
    <location>
        <begin position="395"/>
        <end position="417"/>
    </location>
</feature>
<dbReference type="EMBL" id="MKKK01000059">
    <property type="protein sequence ID" value="OEY92751.1"/>
    <property type="molecule type" value="Genomic_DNA"/>
</dbReference>
<dbReference type="Gene3D" id="6.10.250.2040">
    <property type="match status" value="1"/>
</dbReference>
<reference evidence="5 6" key="1">
    <citation type="submission" date="2016-09" db="EMBL/GenBank/DDBJ databases">
        <authorList>
            <person name="Capua I."/>
            <person name="De Benedictis P."/>
            <person name="Joannis T."/>
            <person name="Lombin L.H."/>
            <person name="Cattoli G."/>
        </authorList>
    </citation>
    <scope>NUCLEOTIDE SEQUENCE [LARGE SCALE GENOMIC DNA]</scope>
    <source>
        <strain evidence="5 6">ANC 4671</strain>
    </source>
</reference>
<dbReference type="Pfam" id="PF05658">
    <property type="entry name" value="YadA_head"/>
    <property type="match status" value="8"/>
</dbReference>
<dbReference type="Pfam" id="PF13018">
    <property type="entry name" value="ESPR"/>
    <property type="match status" value="1"/>
</dbReference>
<gene>
    <name evidence="5" type="ORF">BJI46_14510</name>
</gene>
<feature type="domain" description="Trimeric autotransporter adhesin YadA-like stalk" evidence="3">
    <location>
        <begin position="1288"/>
        <end position="1328"/>
    </location>
</feature>
<feature type="domain" description="Trimeric autotransporter adhesin YadA-like stalk" evidence="3">
    <location>
        <begin position="673"/>
        <end position="711"/>
    </location>
</feature>
<name>A0A1E7R0A2_9GAMM</name>
<dbReference type="RefSeq" id="WP_070070754.1">
    <property type="nucleotide sequence ID" value="NZ_MKKK01000059.1"/>
</dbReference>
<feature type="domain" description="Trimeric autotransporter adhesin YadA-like stalk" evidence="3">
    <location>
        <begin position="1490"/>
        <end position="1523"/>
    </location>
</feature>
<feature type="domain" description="ESPR" evidence="4">
    <location>
        <begin position="1"/>
        <end position="47"/>
    </location>
</feature>
<evidence type="ECO:0000259" key="2">
    <source>
        <dbReference type="Pfam" id="PF05658"/>
    </source>
</evidence>
<feature type="domain" description="Trimeric autotransporter adhesin YadA-like head" evidence="2">
    <location>
        <begin position="966"/>
        <end position="988"/>
    </location>
</feature>
<evidence type="ECO:0000256" key="1">
    <source>
        <dbReference type="SAM" id="Coils"/>
    </source>
</evidence>
<feature type="domain" description="Trimeric autotransporter adhesin YadA-like head" evidence="2">
    <location>
        <begin position="584"/>
        <end position="607"/>
    </location>
</feature>
<feature type="coiled-coil region" evidence="1">
    <location>
        <begin position="209"/>
        <end position="236"/>
    </location>
</feature>
<feature type="non-terminal residue" evidence="5">
    <location>
        <position position="1524"/>
    </location>
</feature>
<dbReference type="Gene3D" id="6.20.50.100">
    <property type="match status" value="1"/>
</dbReference>
<feature type="coiled-coil region" evidence="1">
    <location>
        <begin position="98"/>
        <end position="162"/>
    </location>
</feature>
<feature type="domain" description="Trimeric autotransporter adhesin YadA-like stalk" evidence="3">
    <location>
        <begin position="1103"/>
        <end position="1142"/>
    </location>
</feature>
<proteinExistence type="predicted"/>
<dbReference type="Gene3D" id="2.150.10.10">
    <property type="entry name" value="Serralysin-like metalloprotease, C-terminal"/>
    <property type="match status" value="8"/>
</dbReference>
<feature type="domain" description="Trimeric autotransporter adhesin YadA-like head" evidence="2">
    <location>
        <begin position="924"/>
        <end position="946"/>
    </location>
</feature>
<sequence>MNHIYRVIWNASIGTWVATSELAKGKTKSKTVKKIVVTGLFTLATSTAALAQTIDENLTVNGDLTVSGVVNGINVIDLSDQINNSTTGLATKASQTALDATNNNVTNLTSRVGSAENNISTLENSVNTKASQSALDTTNSNVTNLTSRVGSAENNISTLENSVNTKASQSALDATNSNVTNLTSRVGSAENSISTLENSVNTKASQSALDATNNNVTNLTTRIGSAEDDIDTLEKQLFGSDAAGVKYFRVNSTQNDAQAIGTDAVAIGPQAQSNGIASVALGSESKAVGNSSLAIGQKSQALDESSIAIGAESQALGKNSTAIGSAATNRSIAVEYDPPSSSTVASINGIPVTATSSTAGSQSLDDLAITEINGVDVSTNPNLVAQFKAALASGSSIALGDNSFAAGTSTLAIGSSSVAIGDSVVASANNATAIGHTASASGVAATALGNGANASASSSVAVGDNASSATVGSISIGENAGQGTYGAKERSGSTNDRIEHIAIGSNSGRNVIGNQNIALGSGAGSNLSVGDNSSSDQNIAIGVNAGSNHNGDGNISIGQNANTNTNNKDLNLSVALGSNAQSSNQSVVIGADSQATADNAFAGGYKASVTGAAGTAIGANTTAGAGNVALGANSVASDKSSAASYLIGGAIQNGGFNVVSVGGGTGSNIVARRITNVAAGGDDTDAVNVSQLKKLNQDVAKALFGDSVTNVASGVITDGANNTYNSFLDAIQNLTAANGTPASSDAVKYTVGSSAARVVLEGTDGTTISNLKTDATDDSSAANVAYVNEAVKDATVKYVSINSIESENENSQEAHGLDSLAIGSGVETNSSATKSVAIGFSGVTAENSNTVAMGSNGTSAKGASSIAMGDNAIANAINNISMGTGAVSAGIDSIAIGHNVQVDKTGGGSDYAVVMGSSAEVQNADNAVSIGHTAVVQADNGVAVGNTAVATGHEAVAIGNATRASQEAVAIGDGSQAFGTETIAIGKGNTIGRQTITEGQTQASQSGALGNGNDIKASNSFVIGNSNEIGSASTDTFVLGSNIKTTTSDSVFLGNEAAYVSSNASTKAKDIYNEQNVGNINYKYAGGTATGVVSVGSATEKRRIQNVAAGYVSAESTDAINGSQLYSTNVALNNLQQSTANYLGGGATVDSSGSINQPSYEVTSNPASSSATTTVHTVGAAIDALDNAVKQPLTFTGDSGSVARQLGSTLNIKGGATNSATLTDGNIGVTASGDTLTVKLAKDINLGATGSVTTGNTVVNNNGLVINNADTTKIVSVTAAGINAGGQQVKNVAAGSNATDAVNVEQLTKAKAAATTKVDAGDNINVQSKVNADGSTSYTVATNKEVNFDKVTVGGVVIDKTTNKISGLADGAVNSSSNEAINGSQLYQTNQNVTAAQNAADTAQATADKGLNFAVNGVTPADNVKLGDTVNFADGSNITATYDATTNTYKYNLNDNITLSNTGSVTVGVSKVDNSGVQAGAIRLDAVSGKITGVTAGEAGTDAVNVSQLQAVNEVANKGWKLTT</sequence>
<feature type="domain" description="Trimeric autotransporter adhesin YadA-like head" evidence="2">
    <location>
        <begin position="440"/>
        <end position="466"/>
    </location>
</feature>
<dbReference type="InterPro" id="IPR011049">
    <property type="entry name" value="Serralysin-like_metalloprot_C"/>
</dbReference>
<dbReference type="STRING" id="1262585.BJI46_14510"/>
<dbReference type="SUPFAM" id="SSF101967">
    <property type="entry name" value="Adhesin YadA, collagen-binding domain"/>
    <property type="match status" value="6"/>
</dbReference>
<keyword evidence="1" id="KW-0175">Coiled coil</keyword>
<feature type="domain" description="Trimeric autotransporter adhesin YadA-like head" evidence="2">
    <location>
        <begin position="880"/>
        <end position="899"/>
    </location>
</feature>
<feature type="domain" description="Trimeric autotransporter adhesin YadA-like head" evidence="2">
    <location>
        <begin position="259"/>
        <end position="285"/>
    </location>
</feature>
<accession>A0A1E7R0A2</accession>
<organism evidence="5 6">
    <name type="scientific">Acinetobacter qingfengensis</name>
    <dbReference type="NCBI Taxonomy" id="1262585"/>
    <lineage>
        <taxon>Bacteria</taxon>
        <taxon>Pseudomonadati</taxon>
        <taxon>Pseudomonadota</taxon>
        <taxon>Gammaproteobacteria</taxon>
        <taxon>Moraxellales</taxon>
        <taxon>Moraxellaceae</taxon>
        <taxon>Acinetobacter</taxon>
    </lineage>
</organism>
<dbReference type="InterPro" id="IPR008640">
    <property type="entry name" value="Adhesin_Head_dom"/>
</dbReference>
<dbReference type="InterPro" id="IPR008635">
    <property type="entry name" value="Coiled_stalk_dom"/>
</dbReference>
<dbReference type="Gene3D" id="1.20.5.340">
    <property type="match status" value="2"/>
</dbReference>
<dbReference type="InterPro" id="IPR024973">
    <property type="entry name" value="ESPR"/>
</dbReference>
<evidence type="ECO:0000313" key="5">
    <source>
        <dbReference type="EMBL" id="OEY92751.1"/>
    </source>
</evidence>
<dbReference type="SUPFAM" id="SSF57997">
    <property type="entry name" value="Tropomyosin"/>
    <property type="match status" value="1"/>
</dbReference>
<evidence type="ECO:0000259" key="3">
    <source>
        <dbReference type="Pfam" id="PF05662"/>
    </source>
</evidence>
<feature type="domain" description="Trimeric autotransporter adhesin YadA-like stalk" evidence="3">
    <location>
        <begin position="1364"/>
        <end position="1408"/>
    </location>
</feature>
<protein>
    <submittedName>
        <fullName evidence="5">Uncharacterized protein</fullName>
    </submittedName>
</protein>
<evidence type="ECO:0000259" key="4">
    <source>
        <dbReference type="Pfam" id="PF13018"/>
    </source>
</evidence>
<keyword evidence="6" id="KW-1185">Reference proteome</keyword>
<evidence type="ECO:0000313" key="6">
    <source>
        <dbReference type="Proteomes" id="UP000185895"/>
    </source>
</evidence>
<dbReference type="Proteomes" id="UP000185895">
    <property type="component" value="Unassembled WGS sequence"/>
</dbReference>
<dbReference type="GO" id="GO:0019867">
    <property type="term" value="C:outer membrane"/>
    <property type="evidence" value="ECO:0007669"/>
    <property type="project" value="InterPro"/>
</dbReference>
<dbReference type="Pfam" id="PF05662">
    <property type="entry name" value="YadA_stalk"/>
    <property type="match status" value="5"/>
</dbReference>
<comment type="caution">
    <text evidence="5">The sequence shown here is derived from an EMBL/GenBank/DDBJ whole genome shotgun (WGS) entry which is preliminary data.</text>
</comment>
<feature type="domain" description="Trimeric autotransporter adhesin YadA-like head" evidence="2">
    <location>
        <begin position="287"/>
        <end position="313"/>
    </location>
</feature>